<organism evidence="5 6">
    <name type="scientific">Gemmobacter lanyuensis</name>
    <dbReference type="NCBI Taxonomy" id="1054497"/>
    <lineage>
        <taxon>Bacteria</taxon>
        <taxon>Pseudomonadati</taxon>
        <taxon>Pseudomonadota</taxon>
        <taxon>Alphaproteobacteria</taxon>
        <taxon>Rhodobacterales</taxon>
        <taxon>Paracoccaceae</taxon>
        <taxon>Gemmobacter</taxon>
    </lineage>
</organism>
<dbReference type="Gene3D" id="2.40.50.140">
    <property type="entry name" value="Nucleic acid-binding proteins"/>
    <property type="match status" value="1"/>
</dbReference>
<dbReference type="InterPro" id="IPR012156">
    <property type="entry name" value="Cold_shock_CspA"/>
</dbReference>
<dbReference type="InterPro" id="IPR050181">
    <property type="entry name" value="Cold_shock_domain"/>
</dbReference>
<evidence type="ECO:0000259" key="4">
    <source>
        <dbReference type="PROSITE" id="PS51857"/>
    </source>
</evidence>
<evidence type="ECO:0000313" key="5">
    <source>
        <dbReference type="EMBL" id="GGW27070.1"/>
    </source>
</evidence>
<dbReference type="SMART" id="SM00357">
    <property type="entry name" value="CSP"/>
    <property type="match status" value="1"/>
</dbReference>
<dbReference type="CDD" id="cd04458">
    <property type="entry name" value="CSP_CDS"/>
    <property type="match status" value="1"/>
</dbReference>
<proteinExistence type="predicted"/>
<dbReference type="FunFam" id="2.40.50.140:FF:000006">
    <property type="entry name" value="Cold shock protein CspC"/>
    <property type="match status" value="1"/>
</dbReference>
<dbReference type="SUPFAM" id="SSF50249">
    <property type="entry name" value="Nucleic acid-binding proteins"/>
    <property type="match status" value="1"/>
</dbReference>
<keyword evidence="2" id="KW-0963">Cytoplasm</keyword>
<dbReference type="PRINTS" id="PR00050">
    <property type="entry name" value="COLDSHOCK"/>
</dbReference>
<dbReference type="PIRSF" id="PIRSF002599">
    <property type="entry name" value="Cold_shock_A"/>
    <property type="match status" value="1"/>
</dbReference>
<dbReference type="PROSITE" id="PS51857">
    <property type="entry name" value="CSD_2"/>
    <property type="match status" value="1"/>
</dbReference>
<dbReference type="RefSeq" id="WP_189633174.1">
    <property type="nucleotide sequence ID" value="NZ_BMYQ01000003.1"/>
</dbReference>
<feature type="domain" description="CSD" evidence="4">
    <location>
        <begin position="1"/>
        <end position="67"/>
    </location>
</feature>
<evidence type="ECO:0000256" key="1">
    <source>
        <dbReference type="ARBA" id="ARBA00004496"/>
    </source>
</evidence>
<comment type="caution">
    <text evidence="5">The sequence shown here is derived from an EMBL/GenBank/DDBJ whole genome shotgun (WGS) entry which is preliminary data.</text>
</comment>
<keyword evidence="6" id="KW-1185">Reference proteome</keyword>
<dbReference type="InterPro" id="IPR019844">
    <property type="entry name" value="CSD_CS"/>
</dbReference>
<gene>
    <name evidence="5" type="ORF">GCM10011452_14380</name>
</gene>
<accession>A0A918IRE4</accession>
<evidence type="ECO:0000313" key="6">
    <source>
        <dbReference type="Proteomes" id="UP000628984"/>
    </source>
</evidence>
<reference evidence="5" key="2">
    <citation type="submission" date="2020-09" db="EMBL/GenBank/DDBJ databases">
        <authorList>
            <person name="Sun Q."/>
            <person name="Kim S."/>
        </authorList>
    </citation>
    <scope>NUCLEOTIDE SEQUENCE</scope>
    <source>
        <strain evidence="5">KCTC 23714</strain>
    </source>
</reference>
<name>A0A918IRE4_9RHOB</name>
<protein>
    <submittedName>
        <fullName evidence="5">Cold-shock protein</fullName>
    </submittedName>
</protein>
<dbReference type="InterPro" id="IPR012340">
    <property type="entry name" value="NA-bd_OB-fold"/>
</dbReference>
<reference evidence="5" key="1">
    <citation type="journal article" date="2014" name="Int. J. Syst. Evol. Microbiol.">
        <title>Complete genome sequence of Corynebacterium casei LMG S-19264T (=DSM 44701T), isolated from a smear-ripened cheese.</title>
        <authorList>
            <consortium name="US DOE Joint Genome Institute (JGI-PGF)"/>
            <person name="Walter F."/>
            <person name="Albersmeier A."/>
            <person name="Kalinowski J."/>
            <person name="Ruckert C."/>
        </authorList>
    </citation>
    <scope>NUCLEOTIDE SEQUENCE</scope>
    <source>
        <strain evidence="5">KCTC 23714</strain>
    </source>
</reference>
<dbReference type="PROSITE" id="PS00352">
    <property type="entry name" value="CSD_1"/>
    <property type="match status" value="1"/>
</dbReference>
<comment type="subcellular location">
    <subcellularLocation>
        <location evidence="1 3">Cytoplasm</location>
    </subcellularLocation>
</comment>
<dbReference type="EMBL" id="BMYQ01000003">
    <property type="protein sequence ID" value="GGW27070.1"/>
    <property type="molecule type" value="Genomic_DNA"/>
</dbReference>
<dbReference type="InterPro" id="IPR002059">
    <property type="entry name" value="CSP_DNA-bd"/>
</dbReference>
<dbReference type="GO" id="GO:0005829">
    <property type="term" value="C:cytosol"/>
    <property type="evidence" value="ECO:0007669"/>
    <property type="project" value="UniProtKB-ARBA"/>
</dbReference>
<evidence type="ECO:0000256" key="3">
    <source>
        <dbReference type="RuleBase" id="RU000408"/>
    </source>
</evidence>
<dbReference type="Pfam" id="PF00313">
    <property type="entry name" value="CSD"/>
    <property type="match status" value="1"/>
</dbReference>
<dbReference type="Proteomes" id="UP000628984">
    <property type="component" value="Unassembled WGS sequence"/>
</dbReference>
<sequence length="68" mass="7370">MAKGTVKWFNATKGYGFIAPEGGKKDIFVHITALERAGIRELKDGQAVTFEIESGRDGRESATQISLA</sequence>
<evidence type="ECO:0000256" key="2">
    <source>
        <dbReference type="ARBA" id="ARBA00022490"/>
    </source>
</evidence>
<dbReference type="GO" id="GO:0003676">
    <property type="term" value="F:nucleic acid binding"/>
    <property type="evidence" value="ECO:0007669"/>
    <property type="project" value="InterPro"/>
</dbReference>
<dbReference type="InterPro" id="IPR011129">
    <property type="entry name" value="CSD"/>
</dbReference>
<dbReference type="PANTHER" id="PTHR11544">
    <property type="entry name" value="COLD SHOCK DOMAIN CONTAINING PROTEINS"/>
    <property type="match status" value="1"/>
</dbReference>
<dbReference type="AlphaFoldDB" id="A0A918IRE4"/>